<proteinExistence type="predicted"/>
<evidence type="ECO:0000256" key="1">
    <source>
        <dbReference type="SAM" id="MobiDB-lite"/>
    </source>
</evidence>
<protein>
    <recommendedName>
        <fullName evidence="4">Proteophosphoglycan 5</fullName>
    </recommendedName>
</protein>
<keyword evidence="3" id="KW-1185">Reference proteome</keyword>
<sequence>MTYLPYSAGNRSLPASQDRDFGACHSNVPCKVGLPALPESGKPIANSEQASVLPKLATTRRHSSSYENAHWAEQQVSTKPHGLGQLLEALSMAAMVWEADLEDGADSVTVTLVQGRDSYQQPVANFDNENKDGEVPYLTLATCVRIPTLASVSKPCDRQIPASRHHRIITFSINAFFTFQRPLSRTSPSLSTLTAAGFHPTVAATQLTTPFLRLRMQETTNQAKPTPTRRRQNRGGGGKAAGQKMYASETDVANVSTLAFEQAGHPHTPQKSYSGSPEPQSGNGNQPGSKQRSRNKPRARNPNTVASPDVTRQNRRSTPQSIPVNKSAAAAFAGATFHASPAPSALPMPSFYSKSIPESPGPRPEAQQQPSPPATERQRPTPQHPATAPRARESPLDAIFRADRAEKEQARRSSSLNSSLQTDGSGSTAAPSPREANHGSFVAKPYNTHPGHRMPLQRSSSGISAQELDGFSGKPLGPAFSTPYQERIRAARATPNQSPNGTRPTQVSPAEDRSEALKKYLFGGKGLASAAQPPASAPPAQYVHNGFMGNNPAPQGDQSADLRAMEDNLRRILKLESPMSSTQSGERPLYS</sequence>
<feature type="compositionally biased region" description="Polar residues" evidence="1">
    <location>
        <begin position="269"/>
        <end position="290"/>
    </location>
</feature>
<name>A0AAD8XG80_GLOAC</name>
<evidence type="ECO:0000313" key="2">
    <source>
        <dbReference type="EMBL" id="KAK1722325.1"/>
    </source>
</evidence>
<feature type="region of interest" description="Disordered" evidence="1">
    <location>
        <begin position="348"/>
        <end position="514"/>
    </location>
</feature>
<evidence type="ECO:0008006" key="4">
    <source>
        <dbReference type="Google" id="ProtNLM"/>
    </source>
</evidence>
<dbReference type="GO" id="GO:0016071">
    <property type="term" value="P:mRNA metabolic process"/>
    <property type="evidence" value="ECO:0007669"/>
    <property type="project" value="UniProtKB-ARBA"/>
</dbReference>
<dbReference type="GeneID" id="85394586"/>
<dbReference type="EMBL" id="JAHMHS010000081">
    <property type="protein sequence ID" value="KAK1722325.1"/>
    <property type="molecule type" value="Genomic_DNA"/>
</dbReference>
<feature type="region of interest" description="Disordered" evidence="1">
    <location>
        <begin position="264"/>
        <end position="323"/>
    </location>
</feature>
<dbReference type="InterPro" id="IPR028322">
    <property type="entry name" value="PNRC-like_rgn"/>
</dbReference>
<feature type="compositionally biased region" description="Polar residues" evidence="1">
    <location>
        <begin position="494"/>
        <end position="508"/>
    </location>
</feature>
<evidence type="ECO:0000313" key="3">
    <source>
        <dbReference type="Proteomes" id="UP001244207"/>
    </source>
</evidence>
<feature type="compositionally biased region" description="Basic and acidic residues" evidence="1">
    <location>
        <begin position="390"/>
        <end position="411"/>
    </location>
</feature>
<dbReference type="Pfam" id="PF15365">
    <property type="entry name" value="PNRC"/>
    <property type="match status" value="1"/>
</dbReference>
<feature type="compositionally biased region" description="Low complexity" evidence="1">
    <location>
        <begin position="528"/>
        <end position="541"/>
    </location>
</feature>
<comment type="caution">
    <text evidence="2">The sequence shown here is derived from an EMBL/GenBank/DDBJ whole genome shotgun (WGS) entry which is preliminary data.</text>
</comment>
<accession>A0AAD8XG80</accession>
<feature type="compositionally biased region" description="Polar residues" evidence="1">
    <location>
        <begin position="412"/>
        <end position="430"/>
    </location>
</feature>
<dbReference type="AlphaFoldDB" id="A0AAD8XG80"/>
<feature type="region of interest" description="Disordered" evidence="1">
    <location>
        <begin position="527"/>
        <end position="559"/>
    </location>
</feature>
<dbReference type="RefSeq" id="XP_060362380.1">
    <property type="nucleotide sequence ID" value="XM_060510687.1"/>
</dbReference>
<feature type="region of interest" description="Disordered" evidence="1">
    <location>
        <begin position="217"/>
        <end position="248"/>
    </location>
</feature>
<organism evidence="2 3">
    <name type="scientific">Glomerella acutata</name>
    <name type="common">Colletotrichum acutatum</name>
    <dbReference type="NCBI Taxonomy" id="27357"/>
    <lineage>
        <taxon>Eukaryota</taxon>
        <taxon>Fungi</taxon>
        <taxon>Dikarya</taxon>
        <taxon>Ascomycota</taxon>
        <taxon>Pezizomycotina</taxon>
        <taxon>Sordariomycetes</taxon>
        <taxon>Hypocreomycetidae</taxon>
        <taxon>Glomerellales</taxon>
        <taxon>Glomerellaceae</taxon>
        <taxon>Colletotrichum</taxon>
        <taxon>Colletotrichum acutatum species complex</taxon>
    </lineage>
</organism>
<reference evidence="2" key="1">
    <citation type="submission" date="2021-12" db="EMBL/GenBank/DDBJ databases">
        <title>Comparative genomics, transcriptomics and evolutionary studies reveal genomic signatures of adaptation to plant cell wall in hemibiotrophic fungi.</title>
        <authorList>
            <consortium name="DOE Joint Genome Institute"/>
            <person name="Baroncelli R."/>
            <person name="Diaz J.F."/>
            <person name="Benocci T."/>
            <person name="Peng M."/>
            <person name="Battaglia E."/>
            <person name="Haridas S."/>
            <person name="Andreopoulos W."/>
            <person name="Labutti K."/>
            <person name="Pangilinan J."/>
            <person name="Floch G.L."/>
            <person name="Makela M.R."/>
            <person name="Henrissat B."/>
            <person name="Grigoriev I.V."/>
            <person name="Crouch J.A."/>
            <person name="De Vries R.P."/>
            <person name="Sukno S.A."/>
            <person name="Thon M.R."/>
        </authorList>
    </citation>
    <scope>NUCLEOTIDE SEQUENCE</scope>
    <source>
        <strain evidence="2">CBS 112980</strain>
    </source>
</reference>
<dbReference type="Proteomes" id="UP001244207">
    <property type="component" value="Unassembled WGS sequence"/>
</dbReference>
<gene>
    <name evidence="2" type="ORF">BDZ83DRAFT_654029</name>
</gene>